<reference evidence="2" key="1">
    <citation type="journal article" date="2021" name="Proc. Natl. Acad. Sci. U.S.A.">
        <title>A Catalog of Tens of Thousands of Viruses from Human Metagenomes Reveals Hidden Associations with Chronic Diseases.</title>
        <authorList>
            <person name="Tisza M.J."/>
            <person name="Buck C.B."/>
        </authorList>
    </citation>
    <scope>NUCLEOTIDE SEQUENCE</scope>
    <source>
        <strain evidence="2">CtCpR1</strain>
    </source>
</reference>
<evidence type="ECO:0000313" key="2">
    <source>
        <dbReference type="EMBL" id="DAG03183.1"/>
    </source>
</evidence>
<protein>
    <submittedName>
        <fullName evidence="2">Uncharacterized protein</fullName>
    </submittedName>
</protein>
<name>A0A8S5V9A7_9CAUD</name>
<feature type="region of interest" description="Disordered" evidence="1">
    <location>
        <begin position="120"/>
        <end position="159"/>
    </location>
</feature>
<accession>A0A8S5V9A7</accession>
<feature type="compositionally biased region" description="Basic and acidic residues" evidence="1">
    <location>
        <begin position="123"/>
        <end position="145"/>
    </location>
</feature>
<organism evidence="2">
    <name type="scientific">Caudovirales sp. ctCpR1</name>
    <dbReference type="NCBI Taxonomy" id="2825760"/>
    <lineage>
        <taxon>Viruses</taxon>
        <taxon>Duplodnaviria</taxon>
        <taxon>Heunggongvirae</taxon>
        <taxon>Uroviricota</taxon>
        <taxon>Caudoviricetes</taxon>
    </lineage>
</organism>
<proteinExistence type="predicted"/>
<dbReference type="EMBL" id="BK016224">
    <property type="protein sequence ID" value="DAG03183.1"/>
    <property type="molecule type" value="Genomic_DNA"/>
</dbReference>
<evidence type="ECO:0000256" key="1">
    <source>
        <dbReference type="SAM" id="MobiDB-lite"/>
    </source>
</evidence>
<feature type="compositionally biased region" description="Gly residues" evidence="1">
    <location>
        <begin position="148"/>
        <end position="159"/>
    </location>
</feature>
<sequence>MTIERAAEILGGAKGHGEEFYKEVEEACRCGRDALLKRVRKSPFPDGDKSIYGCACCGSGEYLFNEDGSYNRYCGNCGQAIDWDAEFDDGGDGIEDYLRDDAVPTNCRQLLTECKQLTESEVDDGKEHSAGYEKPADEKWHDERASGPGRGNPGADGVF</sequence>